<keyword evidence="4" id="KW-1185">Reference proteome</keyword>
<dbReference type="OrthoDB" id="3265169at2759"/>
<accession>A0A5C3KI71</accession>
<evidence type="ECO:0000313" key="4">
    <source>
        <dbReference type="Proteomes" id="UP000307440"/>
    </source>
</evidence>
<reference evidence="3 4" key="1">
    <citation type="journal article" date="2019" name="Nat. Ecol. Evol.">
        <title>Megaphylogeny resolves global patterns of mushroom evolution.</title>
        <authorList>
            <person name="Varga T."/>
            <person name="Krizsan K."/>
            <person name="Foldi C."/>
            <person name="Dima B."/>
            <person name="Sanchez-Garcia M."/>
            <person name="Sanchez-Ramirez S."/>
            <person name="Szollosi G.J."/>
            <person name="Szarkandi J.G."/>
            <person name="Papp V."/>
            <person name="Albert L."/>
            <person name="Andreopoulos W."/>
            <person name="Angelini C."/>
            <person name="Antonin V."/>
            <person name="Barry K.W."/>
            <person name="Bougher N.L."/>
            <person name="Buchanan P."/>
            <person name="Buyck B."/>
            <person name="Bense V."/>
            <person name="Catcheside P."/>
            <person name="Chovatia M."/>
            <person name="Cooper J."/>
            <person name="Damon W."/>
            <person name="Desjardin D."/>
            <person name="Finy P."/>
            <person name="Geml J."/>
            <person name="Haridas S."/>
            <person name="Hughes K."/>
            <person name="Justo A."/>
            <person name="Karasinski D."/>
            <person name="Kautmanova I."/>
            <person name="Kiss B."/>
            <person name="Kocsube S."/>
            <person name="Kotiranta H."/>
            <person name="LaButti K.M."/>
            <person name="Lechner B.E."/>
            <person name="Liimatainen K."/>
            <person name="Lipzen A."/>
            <person name="Lukacs Z."/>
            <person name="Mihaltcheva S."/>
            <person name="Morgado L.N."/>
            <person name="Niskanen T."/>
            <person name="Noordeloos M.E."/>
            <person name="Ohm R.A."/>
            <person name="Ortiz-Santana B."/>
            <person name="Ovrebo C."/>
            <person name="Racz N."/>
            <person name="Riley R."/>
            <person name="Savchenko A."/>
            <person name="Shiryaev A."/>
            <person name="Soop K."/>
            <person name="Spirin V."/>
            <person name="Szebenyi C."/>
            <person name="Tomsovsky M."/>
            <person name="Tulloss R.E."/>
            <person name="Uehling J."/>
            <person name="Grigoriev I.V."/>
            <person name="Vagvolgyi C."/>
            <person name="Papp T."/>
            <person name="Martin F.M."/>
            <person name="Miettinen O."/>
            <person name="Hibbett D.S."/>
            <person name="Nagy L.G."/>
        </authorList>
    </citation>
    <scope>NUCLEOTIDE SEQUENCE [LARGE SCALE GENOMIC DNA]</scope>
    <source>
        <strain evidence="3 4">CBS 121175</strain>
    </source>
</reference>
<evidence type="ECO:0000259" key="2">
    <source>
        <dbReference type="Pfam" id="PF20415"/>
    </source>
</evidence>
<proteinExistence type="predicted"/>
<dbReference type="InterPro" id="IPR046522">
    <property type="entry name" value="DUF6699"/>
</dbReference>
<dbReference type="AlphaFoldDB" id="A0A5C3KI71"/>
<dbReference type="EMBL" id="ML210319">
    <property type="protein sequence ID" value="TFK19929.1"/>
    <property type="molecule type" value="Genomic_DNA"/>
</dbReference>
<feature type="domain" description="DUF6699" evidence="2">
    <location>
        <begin position="325"/>
        <end position="456"/>
    </location>
</feature>
<protein>
    <recommendedName>
        <fullName evidence="2">DUF6699 domain-containing protein</fullName>
    </recommendedName>
</protein>
<organism evidence="3 4">
    <name type="scientific">Coprinopsis marcescibilis</name>
    <name type="common">Agaric fungus</name>
    <name type="synonym">Psathyrella marcescibilis</name>
    <dbReference type="NCBI Taxonomy" id="230819"/>
    <lineage>
        <taxon>Eukaryota</taxon>
        <taxon>Fungi</taxon>
        <taxon>Dikarya</taxon>
        <taxon>Basidiomycota</taxon>
        <taxon>Agaricomycotina</taxon>
        <taxon>Agaricomycetes</taxon>
        <taxon>Agaricomycetidae</taxon>
        <taxon>Agaricales</taxon>
        <taxon>Agaricineae</taxon>
        <taxon>Psathyrellaceae</taxon>
        <taxon>Coprinopsis</taxon>
    </lineage>
</organism>
<dbReference type="Proteomes" id="UP000307440">
    <property type="component" value="Unassembled WGS sequence"/>
</dbReference>
<dbReference type="Pfam" id="PF20415">
    <property type="entry name" value="DUF6699"/>
    <property type="match status" value="1"/>
</dbReference>
<gene>
    <name evidence="3" type="ORF">FA15DRAFT_154143</name>
</gene>
<sequence>MTPTADRPQTRGGMNPGSWSNGKLNLDIEGLNLPHLSPATAWAWQMYWHNAQAQAQSSPYSHYANYANNNGGYNGNMYYQYPQNYGTGYTVYPPNNTGFGTREATVGITEETCTEDEGDAPEGRGVTQPLVPVGGRKRRKKGGNRNGNGAVNGNGNANVNRVLASPARVGGPSSALAITTPADVTRVLSPTDTSITSITAAAAASAALQRYMPPASPPPAHSQQYFSPPPNIATSTLLRNASFNHSSVSAKGTTQRHRPAHWRASYVPPSSAWIRKKYLHFKAFLTDDGSRFSAPYGAPSGTPFHRSLILNPLLSLPSPPPPTYYYDLRSSPFSAYLLHLPTSNGPITDLHLLQLATTPPIHQLHLYHPKLPWPILVKSGNPNGLLISDVLSGIYSSLMQPITLADYYNAEMTAEDREQIEGAYRVRCRGDLGMLKGGVRRVDWLGEDVGFVGLEMPRWGGGMWEVRTVRVGEGMDV</sequence>
<evidence type="ECO:0000256" key="1">
    <source>
        <dbReference type="SAM" id="MobiDB-lite"/>
    </source>
</evidence>
<dbReference type="STRING" id="230819.A0A5C3KI71"/>
<name>A0A5C3KI71_COPMA</name>
<evidence type="ECO:0000313" key="3">
    <source>
        <dbReference type="EMBL" id="TFK19929.1"/>
    </source>
</evidence>
<feature type="region of interest" description="Disordered" evidence="1">
    <location>
        <begin position="114"/>
        <end position="158"/>
    </location>
</feature>
<feature type="region of interest" description="Disordered" evidence="1">
    <location>
        <begin position="1"/>
        <end position="21"/>
    </location>
</feature>